<dbReference type="EMBL" id="JBHTMV010000002">
    <property type="protein sequence ID" value="MFD1292657.1"/>
    <property type="molecule type" value="Genomic_DNA"/>
</dbReference>
<keyword evidence="2" id="KW-1185">Reference proteome</keyword>
<accession>A0ABW3WME7</accession>
<proteinExistence type="predicted"/>
<protein>
    <recommendedName>
        <fullName evidence="3">Phage terminase small subunit P27 family</fullName>
    </recommendedName>
</protein>
<gene>
    <name evidence="1" type="ORF">ACFQ5N_02305</name>
</gene>
<organism evidence="1 2">
    <name type="scientific">Lutibacter holmesii</name>
    <dbReference type="NCBI Taxonomy" id="1137985"/>
    <lineage>
        <taxon>Bacteria</taxon>
        <taxon>Pseudomonadati</taxon>
        <taxon>Bacteroidota</taxon>
        <taxon>Flavobacteriia</taxon>
        <taxon>Flavobacteriales</taxon>
        <taxon>Flavobacteriaceae</taxon>
        <taxon>Lutibacter</taxon>
    </lineage>
</organism>
<evidence type="ECO:0000313" key="1">
    <source>
        <dbReference type="EMBL" id="MFD1292657.1"/>
    </source>
</evidence>
<dbReference type="RefSeq" id="WP_386807383.1">
    <property type="nucleotide sequence ID" value="NZ_JBHTMV010000002.1"/>
</dbReference>
<comment type="caution">
    <text evidence="1">The sequence shown here is derived from an EMBL/GenBank/DDBJ whole genome shotgun (WGS) entry which is preliminary data.</text>
</comment>
<reference evidence="2" key="1">
    <citation type="journal article" date="2019" name="Int. J. Syst. Evol. Microbiol.">
        <title>The Global Catalogue of Microorganisms (GCM) 10K type strain sequencing project: providing services to taxonomists for standard genome sequencing and annotation.</title>
        <authorList>
            <consortium name="The Broad Institute Genomics Platform"/>
            <consortium name="The Broad Institute Genome Sequencing Center for Infectious Disease"/>
            <person name="Wu L."/>
            <person name="Ma J."/>
        </authorList>
    </citation>
    <scope>NUCLEOTIDE SEQUENCE [LARGE SCALE GENOMIC DNA]</scope>
    <source>
        <strain evidence="2">CCUG 62221</strain>
    </source>
</reference>
<name>A0ABW3WME7_9FLAO</name>
<dbReference type="Proteomes" id="UP001597241">
    <property type="component" value="Unassembled WGS sequence"/>
</dbReference>
<evidence type="ECO:0000313" key="2">
    <source>
        <dbReference type="Proteomes" id="UP001597241"/>
    </source>
</evidence>
<sequence length="165" mass="18898">MKVVHNSNGIKQHEEPPTSEEKALYEILEKLPQPRKYFNLNQDQKKLWYWFGSQFLSTKQFVEGDLVHLQNAAISLDARNKMIAVINKLNAADKINGTAGWVQVFANKTTNVSGYQTMYEKATKQLNEVSAHFGLSFRDRKKLAMESAETGQLDLFETFLQKQAL</sequence>
<evidence type="ECO:0008006" key="3">
    <source>
        <dbReference type="Google" id="ProtNLM"/>
    </source>
</evidence>